<dbReference type="NCBIfam" id="TIGR04256">
    <property type="entry name" value="GxxExxY"/>
    <property type="match status" value="1"/>
</dbReference>
<evidence type="ECO:0000313" key="1">
    <source>
        <dbReference type="EMBL" id="RBP40539.1"/>
    </source>
</evidence>
<keyword evidence="2" id="KW-1185">Reference proteome</keyword>
<dbReference type="RefSeq" id="WP_113960397.1">
    <property type="nucleotide sequence ID" value="NZ_QNRR01000008.1"/>
</dbReference>
<dbReference type="AlphaFoldDB" id="A0A366HF51"/>
<name>A0A366HF51_9BACT</name>
<dbReference type="Pfam" id="PF13366">
    <property type="entry name" value="PDDEXK_3"/>
    <property type="match status" value="1"/>
</dbReference>
<dbReference type="Proteomes" id="UP000253426">
    <property type="component" value="Unassembled WGS sequence"/>
</dbReference>
<gene>
    <name evidence="1" type="ORF">DES53_108246</name>
</gene>
<organism evidence="1 2">
    <name type="scientific">Roseimicrobium gellanilyticum</name>
    <dbReference type="NCBI Taxonomy" id="748857"/>
    <lineage>
        <taxon>Bacteria</taxon>
        <taxon>Pseudomonadati</taxon>
        <taxon>Verrucomicrobiota</taxon>
        <taxon>Verrucomicrobiia</taxon>
        <taxon>Verrucomicrobiales</taxon>
        <taxon>Verrucomicrobiaceae</taxon>
        <taxon>Roseimicrobium</taxon>
    </lineage>
</organism>
<sequence>MASHCLWPGDVTYHQSKLNILSGHIIGAAIEVHRELGPGLLESVYEVCLVEELRNRRLDVKNRLALPVLYKGRALDKELVVDIIVENTVILELKAVEGVLPVHQAQLLSYLRLTNKPLGLLLNFHVSIMTKGITRIVNDRSDVIEDAAENLGRNRSRG</sequence>
<dbReference type="EMBL" id="QNRR01000008">
    <property type="protein sequence ID" value="RBP40539.1"/>
    <property type="molecule type" value="Genomic_DNA"/>
</dbReference>
<reference evidence="1 2" key="1">
    <citation type="submission" date="2018-06" db="EMBL/GenBank/DDBJ databases">
        <title>Genomic Encyclopedia of Type Strains, Phase IV (KMG-IV): sequencing the most valuable type-strain genomes for metagenomic binning, comparative biology and taxonomic classification.</title>
        <authorList>
            <person name="Goeker M."/>
        </authorList>
    </citation>
    <scope>NUCLEOTIDE SEQUENCE [LARGE SCALE GENOMIC DNA]</scope>
    <source>
        <strain evidence="1 2">DSM 25532</strain>
    </source>
</reference>
<proteinExistence type="predicted"/>
<accession>A0A366HF51</accession>
<protein>
    <submittedName>
        <fullName evidence="1">GxxExxY protein</fullName>
    </submittedName>
</protein>
<dbReference type="InterPro" id="IPR026350">
    <property type="entry name" value="GxxExxY"/>
</dbReference>
<evidence type="ECO:0000313" key="2">
    <source>
        <dbReference type="Proteomes" id="UP000253426"/>
    </source>
</evidence>
<dbReference type="OrthoDB" id="9806869at2"/>
<comment type="caution">
    <text evidence="1">The sequence shown here is derived from an EMBL/GenBank/DDBJ whole genome shotgun (WGS) entry which is preliminary data.</text>
</comment>